<comment type="caution">
    <text evidence="3">The sequence shown here is derived from an EMBL/GenBank/DDBJ whole genome shotgun (WGS) entry which is preliminary data.</text>
</comment>
<protein>
    <recommendedName>
        <fullName evidence="1">Gypsy retrotransposon integrase-like protein 1</fullName>
    </recommendedName>
</protein>
<dbReference type="PROSITE" id="PS50994">
    <property type="entry name" value="INTEGRASE"/>
    <property type="match status" value="1"/>
</dbReference>
<dbReference type="Gene3D" id="3.30.420.10">
    <property type="entry name" value="Ribonuclease H-like superfamily/Ribonuclease H"/>
    <property type="match status" value="1"/>
</dbReference>
<dbReference type="AlphaFoldDB" id="A0AAE0V3K5"/>
<evidence type="ECO:0000259" key="2">
    <source>
        <dbReference type="PROSITE" id="PS50994"/>
    </source>
</evidence>
<organism evidence="3 4">
    <name type="scientific">Hemibagrus guttatus</name>
    <dbReference type="NCBI Taxonomy" id="175788"/>
    <lineage>
        <taxon>Eukaryota</taxon>
        <taxon>Metazoa</taxon>
        <taxon>Chordata</taxon>
        <taxon>Craniata</taxon>
        <taxon>Vertebrata</taxon>
        <taxon>Euteleostomi</taxon>
        <taxon>Actinopterygii</taxon>
        <taxon>Neopterygii</taxon>
        <taxon>Teleostei</taxon>
        <taxon>Ostariophysi</taxon>
        <taxon>Siluriformes</taxon>
        <taxon>Bagridae</taxon>
        <taxon>Hemibagrus</taxon>
    </lineage>
</organism>
<reference evidence="3" key="1">
    <citation type="submission" date="2023-06" db="EMBL/GenBank/DDBJ databases">
        <title>Male Hemibagrus guttatus genome.</title>
        <authorList>
            <person name="Bian C."/>
        </authorList>
    </citation>
    <scope>NUCLEOTIDE SEQUENCE</scope>
    <source>
        <strain evidence="3">Male_cb2023</strain>
        <tissue evidence="3">Muscle</tissue>
    </source>
</reference>
<dbReference type="GO" id="GO:0015074">
    <property type="term" value="P:DNA integration"/>
    <property type="evidence" value="ECO:0007669"/>
    <property type="project" value="InterPro"/>
</dbReference>
<dbReference type="Pfam" id="PF17921">
    <property type="entry name" value="Integrase_H2C2"/>
    <property type="match status" value="1"/>
</dbReference>
<dbReference type="InterPro" id="IPR001584">
    <property type="entry name" value="Integrase_cat-core"/>
</dbReference>
<dbReference type="InterPro" id="IPR012337">
    <property type="entry name" value="RNaseH-like_sf"/>
</dbReference>
<dbReference type="GO" id="GO:0003676">
    <property type="term" value="F:nucleic acid binding"/>
    <property type="evidence" value="ECO:0007669"/>
    <property type="project" value="InterPro"/>
</dbReference>
<proteinExistence type="predicted"/>
<evidence type="ECO:0000313" key="3">
    <source>
        <dbReference type="EMBL" id="KAK3535142.1"/>
    </source>
</evidence>
<dbReference type="PANTHER" id="PTHR37984:SF5">
    <property type="entry name" value="PROTEIN NYNRIN-LIKE"/>
    <property type="match status" value="1"/>
</dbReference>
<dbReference type="Pfam" id="PF00665">
    <property type="entry name" value="rve"/>
    <property type="match status" value="1"/>
</dbReference>
<evidence type="ECO:0000256" key="1">
    <source>
        <dbReference type="ARBA" id="ARBA00039658"/>
    </source>
</evidence>
<feature type="domain" description="Integrase catalytic" evidence="2">
    <location>
        <begin position="47"/>
        <end position="125"/>
    </location>
</feature>
<dbReference type="InterPro" id="IPR036397">
    <property type="entry name" value="RNaseH_sf"/>
</dbReference>
<evidence type="ECO:0000313" key="4">
    <source>
        <dbReference type="Proteomes" id="UP001274896"/>
    </source>
</evidence>
<keyword evidence="4" id="KW-1185">Reference proteome</keyword>
<dbReference type="SUPFAM" id="SSF53098">
    <property type="entry name" value="Ribonuclease H-like"/>
    <property type="match status" value="1"/>
</dbReference>
<dbReference type="Gene3D" id="1.10.340.70">
    <property type="match status" value="1"/>
</dbReference>
<accession>A0AAE0V3K5</accession>
<sequence>MSQLLRHWFLWSTVRQDIEDFVRTCSTCAQTRGSRQLPEGLLEPLPVPRHPWSHISIDFLTDLPNSGGFTAVMVVIDQFSKACKLVPMKRLPTALQTADALFQHVFQNFGLPEDIVSDWGPQFTY</sequence>
<name>A0AAE0V3K5_9TELE</name>
<dbReference type="Proteomes" id="UP001274896">
    <property type="component" value="Unassembled WGS sequence"/>
</dbReference>
<gene>
    <name evidence="3" type="ORF">QTP70_004797</name>
</gene>
<dbReference type="InterPro" id="IPR050951">
    <property type="entry name" value="Retrovirus_Pol_polyprotein"/>
</dbReference>
<dbReference type="PANTHER" id="PTHR37984">
    <property type="entry name" value="PROTEIN CBG26694"/>
    <property type="match status" value="1"/>
</dbReference>
<dbReference type="EMBL" id="JAUCMX010000009">
    <property type="protein sequence ID" value="KAK3535142.1"/>
    <property type="molecule type" value="Genomic_DNA"/>
</dbReference>
<dbReference type="InterPro" id="IPR041588">
    <property type="entry name" value="Integrase_H2C2"/>
</dbReference>